<dbReference type="EMBL" id="BMAW01017761">
    <property type="protein sequence ID" value="GFT55471.1"/>
    <property type="molecule type" value="Genomic_DNA"/>
</dbReference>
<keyword evidence="2" id="KW-1185">Reference proteome</keyword>
<comment type="caution">
    <text evidence="1">The sequence shown here is derived from an EMBL/GenBank/DDBJ whole genome shotgun (WGS) entry which is preliminary data.</text>
</comment>
<evidence type="ECO:0000313" key="1">
    <source>
        <dbReference type="EMBL" id="GFT55471.1"/>
    </source>
</evidence>
<accession>A0A8X6TX15</accession>
<dbReference type="AlphaFoldDB" id="A0A8X6TX15"/>
<proteinExistence type="predicted"/>
<gene>
    <name evidence="1" type="ORF">NPIL_347441</name>
</gene>
<evidence type="ECO:0000313" key="2">
    <source>
        <dbReference type="Proteomes" id="UP000887013"/>
    </source>
</evidence>
<reference evidence="1" key="1">
    <citation type="submission" date="2020-08" db="EMBL/GenBank/DDBJ databases">
        <title>Multicomponent nature underlies the extraordinary mechanical properties of spider dragline silk.</title>
        <authorList>
            <person name="Kono N."/>
            <person name="Nakamura H."/>
            <person name="Mori M."/>
            <person name="Yoshida Y."/>
            <person name="Ohtoshi R."/>
            <person name="Malay A.D."/>
            <person name="Moran D.A.P."/>
            <person name="Tomita M."/>
            <person name="Numata K."/>
            <person name="Arakawa K."/>
        </authorList>
    </citation>
    <scope>NUCLEOTIDE SEQUENCE</scope>
</reference>
<protein>
    <submittedName>
        <fullName evidence="1">Uncharacterized protein</fullName>
    </submittedName>
</protein>
<organism evidence="1 2">
    <name type="scientific">Nephila pilipes</name>
    <name type="common">Giant wood spider</name>
    <name type="synonym">Nephila maculata</name>
    <dbReference type="NCBI Taxonomy" id="299642"/>
    <lineage>
        <taxon>Eukaryota</taxon>
        <taxon>Metazoa</taxon>
        <taxon>Ecdysozoa</taxon>
        <taxon>Arthropoda</taxon>
        <taxon>Chelicerata</taxon>
        <taxon>Arachnida</taxon>
        <taxon>Araneae</taxon>
        <taxon>Araneomorphae</taxon>
        <taxon>Entelegynae</taxon>
        <taxon>Araneoidea</taxon>
        <taxon>Nephilidae</taxon>
        <taxon>Nephila</taxon>
    </lineage>
</organism>
<sequence>MVVVKSSNVQERPQRASSLSFTSRRYLPEAVLRKHKDWFESAPRFSVSNGKIVEESSSRKADIKRAKLGKTSRKSRQIVCR</sequence>
<dbReference type="Proteomes" id="UP000887013">
    <property type="component" value="Unassembled WGS sequence"/>
</dbReference>
<name>A0A8X6TX15_NEPPI</name>